<accession>A0ABQ4ZYU4</accession>
<reference evidence="1" key="2">
    <citation type="submission" date="2022-01" db="EMBL/GenBank/DDBJ databases">
        <authorList>
            <person name="Yamashiro T."/>
            <person name="Shiraishi A."/>
            <person name="Satake H."/>
            <person name="Nakayama K."/>
        </authorList>
    </citation>
    <scope>NUCLEOTIDE SEQUENCE</scope>
</reference>
<evidence type="ECO:0000313" key="2">
    <source>
        <dbReference type="Proteomes" id="UP001151760"/>
    </source>
</evidence>
<keyword evidence="2" id="KW-1185">Reference proteome</keyword>
<sequence length="381" mass="43586">MEPEDSLIMGDEDLITIPEKESDEVIKSSVEDLVPILKESEDTFDSNEECDLPFFVTFSNPLFDFNDDFTSSDNESFPEEDVQEENFKIYSNPLFEFDDEYISNNVNPLFNEVLEDIESEDSYVSNFDEPVLPVTPLFDANEDECFDPGGDIDEINAFLDMDVSTDIEDNYYDSKGDIIYLESLLFDDTILNLPPGVFLDHDPRSLKDDPDNDGLKSMVKVFDPGIHEKIISPTYVRLPFEDRHYFSLTFVIKIFLPFLTYLVNSLLLLSSGSEDLIFDPDISAYSFYSLEPVEYGGPMNNFPFFCFCLKDKEIRGEIALDYEDSRAHEIPSGEIKVHIEVLSVLWGNRLPIPDGSLPLSRTRIDAWDAPEDLESSPPHYK</sequence>
<protein>
    <submittedName>
        <fullName evidence="1">Uncharacterized protein</fullName>
    </submittedName>
</protein>
<evidence type="ECO:0000313" key="1">
    <source>
        <dbReference type="EMBL" id="GJS94032.1"/>
    </source>
</evidence>
<name>A0ABQ4ZYU4_9ASTR</name>
<reference evidence="1" key="1">
    <citation type="journal article" date="2022" name="Int. J. Mol. Sci.">
        <title>Draft Genome of Tanacetum Coccineum: Genomic Comparison of Closely Related Tanacetum-Family Plants.</title>
        <authorList>
            <person name="Yamashiro T."/>
            <person name="Shiraishi A."/>
            <person name="Nakayama K."/>
            <person name="Satake H."/>
        </authorList>
    </citation>
    <scope>NUCLEOTIDE SEQUENCE</scope>
</reference>
<gene>
    <name evidence="1" type="ORF">Tco_0801000</name>
</gene>
<organism evidence="1 2">
    <name type="scientific">Tanacetum coccineum</name>
    <dbReference type="NCBI Taxonomy" id="301880"/>
    <lineage>
        <taxon>Eukaryota</taxon>
        <taxon>Viridiplantae</taxon>
        <taxon>Streptophyta</taxon>
        <taxon>Embryophyta</taxon>
        <taxon>Tracheophyta</taxon>
        <taxon>Spermatophyta</taxon>
        <taxon>Magnoliopsida</taxon>
        <taxon>eudicotyledons</taxon>
        <taxon>Gunneridae</taxon>
        <taxon>Pentapetalae</taxon>
        <taxon>asterids</taxon>
        <taxon>campanulids</taxon>
        <taxon>Asterales</taxon>
        <taxon>Asteraceae</taxon>
        <taxon>Asteroideae</taxon>
        <taxon>Anthemideae</taxon>
        <taxon>Anthemidinae</taxon>
        <taxon>Tanacetum</taxon>
    </lineage>
</organism>
<comment type="caution">
    <text evidence="1">The sequence shown here is derived from an EMBL/GenBank/DDBJ whole genome shotgun (WGS) entry which is preliminary data.</text>
</comment>
<proteinExistence type="predicted"/>
<dbReference type="EMBL" id="BQNB010011700">
    <property type="protein sequence ID" value="GJS94032.1"/>
    <property type="molecule type" value="Genomic_DNA"/>
</dbReference>
<dbReference type="Proteomes" id="UP001151760">
    <property type="component" value="Unassembled WGS sequence"/>
</dbReference>